<dbReference type="PROSITE" id="PS50966">
    <property type="entry name" value="ZF_SWIM"/>
    <property type="match status" value="1"/>
</dbReference>
<dbReference type="Proteomes" id="UP000036403">
    <property type="component" value="Unassembled WGS sequence"/>
</dbReference>
<dbReference type="InterPro" id="IPR007527">
    <property type="entry name" value="Znf_SWIM"/>
</dbReference>
<dbReference type="AlphaFoldDB" id="A0A0J7KA95"/>
<dbReference type="InterPro" id="IPR027806">
    <property type="entry name" value="HARBI1_dom"/>
</dbReference>
<keyword evidence="3" id="KW-0863">Zinc-finger</keyword>
<keyword evidence="5" id="KW-0413">Isomerase</keyword>
<gene>
    <name evidence="5" type="ORF">RF55_13593</name>
</gene>
<comment type="caution">
    <text evidence="5">The sequence shown here is derived from an EMBL/GenBank/DDBJ whole genome shotgun (WGS) entry which is preliminary data.</text>
</comment>
<evidence type="ECO:0000256" key="2">
    <source>
        <dbReference type="ARBA" id="ARBA00022723"/>
    </source>
</evidence>
<protein>
    <submittedName>
        <fullName evidence="5">Protein disulfide-isomerase a6-like protein</fullName>
    </submittedName>
</protein>
<dbReference type="EMBL" id="LBMM01010844">
    <property type="protein sequence ID" value="KMQ87194.1"/>
    <property type="molecule type" value="Genomic_DNA"/>
</dbReference>
<dbReference type="GO" id="GO:0008270">
    <property type="term" value="F:zinc ion binding"/>
    <property type="evidence" value="ECO:0007669"/>
    <property type="project" value="UniProtKB-KW"/>
</dbReference>
<name>A0A0J7KA95_LASNI</name>
<keyword evidence="6" id="KW-1185">Reference proteome</keyword>
<keyword evidence="3" id="KW-0862">Zinc</keyword>
<reference evidence="5 6" key="1">
    <citation type="submission" date="2015-04" db="EMBL/GenBank/DDBJ databases">
        <title>Lasius niger genome sequencing.</title>
        <authorList>
            <person name="Konorov E.A."/>
            <person name="Nikitin M.A."/>
            <person name="Kirill M.V."/>
            <person name="Chang P."/>
        </authorList>
    </citation>
    <scope>NUCLEOTIDE SEQUENCE [LARGE SCALE GENOMIC DNA]</scope>
    <source>
        <tissue evidence="5">Whole</tissue>
    </source>
</reference>
<dbReference type="GO" id="GO:0016853">
    <property type="term" value="F:isomerase activity"/>
    <property type="evidence" value="ECO:0007669"/>
    <property type="project" value="UniProtKB-KW"/>
</dbReference>
<comment type="cofactor">
    <cofactor evidence="1">
        <name>a divalent metal cation</name>
        <dbReference type="ChEBI" id="CHEBI:60240"/>
    </cofactor>
</comment>
<dbReference type="OrthoDB" id="7446692at2759"/>
<feature type="domain" description="SWIM-type" evidence="4">
    <location>
        <begin position="288"/>
        <end position="332"/>
    </location>
</feature>
<dbReference type="Pfam" id="PF13359">
    <property type="entry name" value="DDE_Tnp_4"/>
    <property type="match status" value="1"/>
</dbReference>
<proteinExistence type="predicted"/>
<evidence type="ECO:0000313" key="6">
    <source>
        <dbReference type="Proteomes" id="UP000036403"/>
    </source>
</evidence>
<accession>A0A0J7KA95</accession>
<evidence type="ECO:0000256" key="3">
    <source>
        <dbReference type="PROSITE-ProRule" id="PRU00325"/>
    </source>
</evidence>
<sequence length="367" mass="42460">MIICDGTYYRHQKSSNNNYQRKAYSVQKGVPLCKPFTICTTNGFIIDVAGPFYANQNDATILKIVMSQEDGLSSLMKEGDIFVLDRGFRDIKNELENRRYRVLIPAFKGKRKQLTTKESNDSRFVTKVRWPVEAVHGVLGKKYRLLHNQLDNKLLPKTMLLCKVACFLNNTFGKRFNSDHTMVQEVVDQMNDRNDIENTLAEEVENNNWSRKTVPFQKITSEDLIDFPEMSERELKIFFTGTYQLSQAISYLAEMLDDNNNIRLSFLKENTNIVKLEVPSRHKKKQIYKCYIQYNPNTIGKSGILRYACDCANGRRTIGCCSHLAAIIYYLSHARYLSRIVKPVEKLQHIFDSEDIVPTINDDSDED</sequence>
<evidence type="ECO:0000259" key="4">
    <source>
        <dbReference type="PROSITE" id="PS50966"/>
    </source>
</evidence>
<evidence type="ECO:0000256" key="1">
    <source>
        <dbReference type="ARBA" id="ARBA00001968"/>
    </source>
</evidence>
<dbReference type="PaxDb" id="67767-A0A0J7KA95"/>
<evidence type="ECO:0000313" key="5">
    <source>
        <dbReference type="EMBL" id="KMQ87194.1"/>
    </source>
</evidence>
<keyword evidence="2" id="KW-0479">Metal-binding</keyword>
<organism evidence="5 6">
    <name type="scientific">Lasius niger</name>
    <name type="common">Black garden ant</name>
    <dbReference type="NCBI Taxonomy" id="67767"/>
    <lineage>
        <taxon>Eukaryota</taxon>
        <taxon>Metazoa</taxon>
        <taxon>Ecdysozoa</taxon>
        <taxon>Arthropoda</taxon>
        <taxon>Hexapoda</taxon>
        <taxon>Insecta</taxon>
        <taxon>Pterygota</taxon>
        <taxon>Neoptera</taxon>
        <taxon>Endopterygota</taxon>
        <taxon>Hymenoptera</taxon>
        <taxon>Apocrita</taxon>
        <taxon>Aculeata</taxon>
        <taxon>Formicoidea</taxon>
        <taxon>Formicidae</taxon>
        <taxon>Formicinae</taxon>
        <taxon>Lasius</taxon>
        <taxon>Lasius</taxon>
    </lineage>
</organism>